<keyword evidence="4" id="KW-1185">Reference proteome</keyword>
<gene>
    <name evidence="3" type="ORF">J2X09_002800</name>
</gene>
<organism evidence="3 4">
    <name type="scientific">Hydrogenophaga laconesensis</name>
    <dbReference type="NCBI Taxonomy" id="1805971"/>
    <lineage>
        <taxon>Bacteria</taxon>
        <taxon>Pseudomonadati</taxon>
        <taxon>Pseudomonadota</taxon>
        <taxon>Betaproteobacteria</taxon>
        <taxon>Burkholderiales</taxon>
        <taxon>Comamonadaceae</taxon>
        <taxon>Hydrogenophaga</taxon>
    </lineage>
</organism>
<dbReference type="InterPro" id="IPR001130">
    <property type="entry name" value="TatD-like"/>
</dbReference>
<sequence length="280" mass="30250">MWIDTHCHLDAAEFGAEPAHLTGLRQRAADQGVGLCVIPAVARANFGTVRELAHRLGDTYALGIHPLCVPRASDDDLQALDAALADHRDDPRLVAVGEIGLDFFVPELCTPEMRERQAFFYRAQLRLARQHGLPVIVHVRRSADMLLKHLRELPVTGIAHAFNGSEQQAQAFIELGFKLGFGGACTFEPARQLRRLAAELPLSALVLETDAPDIPPQWLYVTAAERQAGRAQAVNSPAELPRIGAVVAGLRGMPVADLMHATTANALAVLPRLAALEAVA</sequence>
<dbReference type="SUPFAM" id="SSF51556">
    <property type="entry name" value="Metallo-dependent hydrolases"/>
    <property type="match status" value="1"/>
</dbReference>
<dbReference type="InterPro" id="IPR018228">
    <property type="entry name" value="DNase_TatD-rel_CS"/>
</dbReference>
<comment type="caution">
    <text evidence="3">The sequence shown here is derived from an EMBL/GenBank/DDBJ whole genome shotgun (WGS) entry which is preliminary data.</text>
</comment>
<reference evidence="3 4" key="1">
    <citation type="submission" date="2023-07" db="EMBL/GenBank/DDBJ databases">
        <title>Sorghum-associated microbial communities from plants grown in Nebraska, USA.</title>
        <authorList>
            <person name="Schachtman D."/>
        </authorList>
    </citation>
    <scope>NUCLEOTIDE SEQUENCE [LARGE SCALE GENOMIC DNA]</scope>
    <source>
        <strain evidence="3 4">BE240</strain>
    </source>
</reference>
<dbReference type="Gene3D" id="3.20.20.140">
    <property type="entry name" value="Metal-dependent hydrolases"/>
    <property type="match status" value="1"/>
</dbReference>
<dbReference type="Pfam" id="PF01026">
    <property type="entry name" value="TatD_DNase"/>
    <property type="match status" value="1"/>
</dbReference>
<dbReference type="EMBL" id="JAVDWE010000007">
    <property type="protein sequence ID" value="MDR7095056.1"/>
    <property type="molecule type" value="Genomic_DNA"/>
</dbReference>
<dbReference type="PIRSF" id="PIRSF005902">
    <property type="entry name" value="DNase_TatD"/>
    <property type="match status" value="1"/>
</dbReference>
<dbReference type="CDD" id="cd01310">
    <property type="entry name" value="TatD_DNAse"/>
    <property type="match status" value="1"/>
</dbReference>
<evidence type="ECO:0000256" key="1">
    <source>
        <dbReference type="ARBA" id="ARBA00009275"/>
    </source>
</evidence>
<evidence type="ECO:0000256" key="2">
    <source>
        <dbReference type="ARBA" id="ARBA00022801"/>
    </source>
</evidence>
<accession>A0ABU1VC52</accession>
<dbReference type="PROSITE" id="PS01091">
    <property type="entry name" value="TATD_3"/>
    <property type="match status" value="1"/>
</dbReference>
<comment type="similarity">
    <text evidence="1">Belongs to the metallo-dependent hydrolases superfamily. TatD-type hydrolase family.</text>
</comment>
<dbReference type="GO" id="GO:0016787">
    <property type="term" value="F:hydrolase activity"/>
    <property type="evidence" value="ECO:0007669"/>
    <property type="project" value="UniProtKB-KW"/>
</dbReference>
<keyword evidence="2 3" id="KW-0378">Hydrolase</keyword>
<evidence type="ECO:0000313" key="3">
    <source>
        <dbReference type="EMBL" id="MDR7095056.1"/>
    </source>
</evidence>
<protein>
    <submittedName>
        <fullName evidence="3">TatD DNase family protein</fullName>
        <ecNumber evidence="3">3.1.21.-</ecNumber>
    </submittedName>
</protein>
<dbReference type="Proteomes" id="UP001265550">
    <property type="component" value="Unassembled WGS sequence"/>
</dbReference>
<dbReference type="RefSeq" id="WP_204734043.1">
    <property type="nucleotide sequence ID" value="NZ_JAVDWE010000007.1"/>
</dbReference>
<dbReference type="PANTHER" id="PTHR46124:SF2">
    <property type="entry name" value="D-AMINOACYL-TRNA DEACYLASE"/>
    <property type="match status" value="1"/>
</dbReference>
<proteinExistence type="inferred from homology"/>
<dbReference type="EC" id="3.1.21.-" evidence="3"/>
<evidence type="ECO:0000313" key="4">
    <source>
        <dbReference type="Proteomes" id="UP001265550"/>
    </source>
</evidence>
<name>A0ABU1VC52_9BURK</name>
<dbReference type="PANTHER" id="PTHR46124">
    <property type="entry name" value="D-AMINOACYL-TRNA DEACYLASE"/>
    <property type="match status" value="1"/>
</dbReference>
<dbReference type="InterPro" id="IPR032466">
    <property type="entry name" value="Metal_Hydrolase"/>
</dbReference>